<reference evidence="2 3" key="1">
    <citation type="journal article" date="2010" name="J. Bacteriol.">
        <title>Complete genome sequence of the aerobic facultative methanotroph Methylocella silvestris BL2.</title>
        <authorList>
            <person name="Chen Y."/>
            <person name="Crombie A."/>
            <person name="Rahman M.T."/>
            <person name="Dedysh S.N."/>
            <person name="Liesack W."/>
            <person name="Stott M.B."/>
            <person name="Alam M."/>
            <person name="Theisen A.R."/>
            <person name="Murrell J.C."/>
            <person name="Dunfield P.F."/>
        </authorList>
    </citation>
    <scope>NUCLEOTIDE SEQUENCE [LARGE SCALE GENOMIC DNA]</scope>
    <source>
        <strain evidence="3">DSM 15510 / CIP 108128 / LMG 27833 / NCIMB 13906 / BL2</strain>
    </source>
</reference>
<dbReference type="KEGG" id="msl:Msil_0030"/>
<evidence type="ECO:0000313" key="3">
    <source>
        <dbReference type="Proteomes" id="UP000002257"/>
    </source>
</evidence>
<dbReference type="AlphaFoldDB" id="B8EL18"/>
<gene>
    <name evidence="2" type="ordered locus">Msil_0030</name>
</gene>
<accession>B8EL18</accession>
<dbReference type="Proteomes" id="UP000002257">
    <property type="component" value="Chromosome"/>
</dbReference>
<dbReference type="OrthoDB" id="9810610at2"/>
<organism evidence="2 3">
    <name type="scientific">Methylocella silvestris (strain DSM 15510 / CIP 108128 / LMG 27833 / NCIMB 13906 / BL2)</name>
    <dbReference type="NCBI Taxonomy" id="395965"/>
    <lineage>
        <taxon>Bacteria</taxon>
        <taxon>Pseudomonadati</taxon>
        <taxon>Pseudomonadota</taxon>
        <taxon>Alphaproteobacteria</taxon>
        <taxon>Hyphomicrobiales</taxon>
        <taxon>Beijerinckiaceae</taxon>
        <taxon>Methylocella</taxon>
    </lineage>
</organism>
<dbReference type="RefSeq" id="WP_012589083.1">
    <property type="nucleotide sequence ID" value="NC_011666.1"/>
</dbReference>
<dbReference type="STRING" id="395965.Msil_0030"/>
<keyword evidence="1" id="KW-0175">Coiled coil</keyword>
<protein>
    <recommendedName>
        <fullName evidence="4">MgtE protein</fullName>
    </recommendedName>
</protein>
<name>B8EL18_METSB</name>
<evidence type="ECO:0000313" key="2">
    <source>
        <dbReference type="EMBL" id="ACK49013.1"/>
    </source>
</evidence>
<proteinExistence type="predicted"/>
<dbReference type="EMBL" id="CP001280">
    <property type="protein sequence ID" value="ACK49013.1"/>
    <property type="molecule type" value="Genomic_DNA"/>
</dbReference>
<sequence length="177" mass="19140">MNRQIARLIVGCLMIGAFSPANVRAGEQKKADSAKAGDARASEAKTSEIQQFCGNNAAVIGDARIAWQTARLGELEAQIRRRLAELEAKKAEYESWLQKRDEMMKQAAEGVVMIYAKMRPEAAALQLAAMEEPLAAAILAKLPPRASSAILNEMEAARAARLTRSITGPDASTEKKS</sequence>
<keyword evidence="3" id="KW-1185">Reference proteome</keyword>
<evidence type="ECO:0000256" key="1">
    <source>
        <dbReference type="SAM" id="Coils"/>
    </source>
</evidence>
<dbReference type="HOGENOM" id="CLU_117598_0_0_5"/>
<feature type="coiled-coil region" evidence="1">
    <location>
        <begin position="72"/>
        <end position="106"/>
    </location>
</feature>
<evidence type="ECO:0008006" key="4">
    <source>
        <dbReference type="Google" id="ProtNLM"/>
    </source>
</evidence>
<dbReference type="eggNOG" id="COG3334">
    <property type="taxonomic scope" value="Bacteria"/>
</dbReference>